<dbReference type="Pfam" id="PF22754">
    <property type="entry name" value="bHLH-TF_ACT-like_plant"/>
    <property type="match status" value="1"/>
</dbReference>
<reference evidence="8" key="1">
    <citation type="journal article" date="2016" name="Nat. Commun.">
        <title>The Gonium pectorale genome demonstrates co-option of cell cycle regulation during the evolution of multicellularity.</title>
        <authorList>
            <person name="Hanschen E.R."/>
            <person name="Marriage T.N."/>
            <person name="Ferris P.J."/>
            <person name="Hamaji T."/>
            <person name="Toyoda A."/>
            <person name="Fujiyama A."/>
            <person name="Neme R."/>
            <person name="Noguchi H."/>
            <person name="Minakuchi Y."/>
            <person name="Suzuki M."/>
            <person name="Kawai-Toyooka H."/>
            <person name="Smith D.R."/>
            <person name="Sparks H."/>
            <person name="Anderson J."/>
            <person name="Bakaric R."/>
            <person name="Luria V."/>
            <person name="Karger A."/>
            <person name="Kirschner M.W."/>
            <person name="Durand P.M."/>
            <person name="Michod R.E."/>
            <person name="Nozaki H."/>
            <person name="Olson B.J."/>
        </authorList>
    </citation>
    <scope>NUCLEOTIDE SEQUENCE [LARGE SCALE GENOMIC DNA]</scope>
    <source>
        <strain evidence="8">NIES-2863</strain>
    </source>
</reference>
<proteinExistence type="predicted"/>
<comment type="caution">
    <text evidence="7">The sequence shown here is derived from an EMBL/GenBank/DDBJ whole genome shotgun (WGS) entry which is preliminary data.</text>
</comment>
<sequence length="554" mass="57794">MRAFGCSQQSDNVNIDNESYADRTLITLDSANRPGTLVEVVQLLTELGLSVTKARISSDGGWFVDEFACTDAGKKVTNERKLRAIRKVLSVDSDPGAPDADGALDGAFDEAAASASTVFELAGWDKMGLLADVVALLKNNGCEVRSAAVWTANGRCAFVISVLEGAAGLPIRDGIKLARLRQLLLAMLDPGGGGGPSSDCVVNVGTAKGMIHYERRLHQLLLREEEAEWRRQEALAAQYEAEIAEQQAQQERLWHGGAAAVAVSRTGSAAGAGLGPGSAAVVSCGSGSSSARPPLAPLQQGAAKPEVWVQHTKQHNYWTVSIRCRDRQKLLFDTVCTLADLNYDVYHGAVDCELERDKSGAPISIAVQTFYMRPRFGDCLFDTKRAAKLKYMLEAAIQRRQPQGTKVHIQGAPAAGAGGTAAACSGGLAGDLPSLTAVWREYGLCISRAKVRALAGNGCTFYLVDHNGRPPPDTVVQAACQQIGGVRLARQDGAAPGAAGAGSAAAAAAAARAGGSARGEAARFGFMVYSRPGWGGAAGGGGRESPASSVADSV</sequence>
<comment type="subcellular location">
    <subcellularLocation>
        <location evidence="1">Nucleus</location>
    </subcellularLocation>
</comment>
<evidence type="ECO:0000256" key="2">
    <source>
        <dbReference type="ARBA" id="ARBA00022737"/>
    </source>
</evidence>
<dbReference type="InterPro" id="IPR045865">
    <property type="entry name" value="ACT-like_dom_sf"/>
</dbReference>
<name>A0A150G3G4_GONPE</name>
<accession>A0A150G3G4</accession>
<feature type="coiled-coil region" evidence="4">
    <location>
        <begin position="222"/>
        <end position="249"/>
    </location>
</feature>
<feature type="domain" description="ACT" evidence="6">
    <location>
        <begin position="25"/>
        <end position="99"/>
    </location>
</feature>
<evidence type="ECO:0000256" key="3">
    <source>
        <dbReference type="ARBA" id="ARBA00023242"/>
    </source>
</evidence>
<evidence type="ECO:0000256" key="5">
    <source>
        <dbReference type="SAM" id="MobiDB-lite"/>
    </source>
</evidence>
<dbReference type="SUPFAM" id="SSF55021">
    <property type="entry name" value="ACT-like"/>
    <property type="match status" value="2"/>
</dbReference>
<keyword evidence="3" id="KW-0539">Nucleus</keyword>
<evidence type="ECO:0000313" key="8">
    <source>
        <dbReference type="Proteomes" id="UP000075714"/>
    </source>
</evidence>
<dbReference type="PROSITE" id="PS51671">
    <property type="entry name" value="ACT"/>
    <property type="match status" value="1"/>
</dbReference>
<dbReference type="EMBL" id="LSYV01000069">
    <property type="protein sequence ID" value="KXZ44419.1"/>
    <property type="molecule type" value="Genomic_DNA"/>
</dbReference>
<dbReference type="InterPro" id="IPR054502">
    <property type="entry name" value="bHLH-TF_ACT-like_plant"/>
</dbReference>
<dbReference type="OrthoDB" id="534361at2759"/>
<feature type="region of interest" description="Disordered" evidence="5">
    <location>
        <begin position="535"/>
        <end position="554"/>
    </location>
</feature>
<dbReference type="PANTHER" id="PTHR31096">
    <property type="entry name" value="ACT DOMAIN-CONTAINING PROTEIN ACR4-RELATED"/>
    <property type="match status" value="1"/>
</dbReference>
<keyword evidence="8" id="KW-1185">Reference proteome</keyword>
<dbReference type="STRING" id="33097.A0A150G3G4"/>
<dbReference type="AlphaFoldDB" id="A0A150G3G4"/>
<dbReference type="InterPro" id="IPR002912">
    <property type="entry name" value="ACT_dom"/>
</dbReference>
<gene>
    <name evidence="7" type="ORF">GPECTOR_68g392</name>
</gene>
<dbReference type="Proteomes" id="UP000075714">
    <property type="component" value="Unassembled WGS sequence"/>
</dbReference>
<protein>
    <recommendedName>
        <fullName evidence="6">ACT domain-containing protein</fullName>
    </recommendedName>
</protein>
<dbReference type="InterPro" id="IPR040217">
    <property type="entry name" value="ACR1-12"/>
</dbReference>
<keyword evidence="4" id="KW-0175">Coiled coil</keyword>
<evidence type="ECO:0000259" key="6">
    <source>
        <dbReference type="PROSITE" id="PS51671"/>
    </source>
</evidence>
<evidence type="ECO:0000256" key="1">
    <source>
        <dbReference type="ARBA" id="ARBA00004123"/>
    </source>
</evidence>
<evidence type="ECO:0000313" key="7">
    <source>
        <dbReference type="EMBL" id="KXZ44419.1"/>
    </source>
</evidence>
<evidence type="ECO:0000256" key="4">
    <source>
        <dbReference type="SAM" id="Coils"/>
    </source>
</evidence>
<keyword evidence="2" id="KW-0677">Repeat</keyword>
<dbReference type="PANTHER" id="PTHR31096:SF22">
    <property type="entry name" value="ACT DOMAIN-CONTAINING PROTEIN ACR4"/>
    <property type="match status" value="1"/>
</dbReference>
<organism evidence="7 8">
    <name type="scientific">Gonium pectorale</name>
    <name type="common">Green alga</name>
    <dbReference type="NCBI Taxonomy" id="33097"/>
    <lineage>
        <taxon>Eukaryota</taxon>
        <taxon>Viridiplantae</taxon>
        <taxon>Chlorophyta</taxon>
        <taxon>core chlorophytes</taxon>
        <taxon>Chlorophyceae</taxon>
        <taxon>CS clade</taxon>
        <taxon>Chlamydomonadales</taxon>
        <taxon>Volvocaceae</taxon>
        <taxon>Gonium</taxon>
    </lineage>
</organism>